<dbReference type="Gene3D" id="3.30.70.330">
    <property type="match status" value="3"/>
</dbReference>
<feature type="compositionally biased region" description="Low complexity" evidence="7">
    <location>
        <begin position="320"/>
        <end position="334"/>
    </location>
</feature>
<evidence type="ECO:0000313" key="9">
    <source>
        <dbReference type="EMBL" id="CEG38676.1"/>
    </source>
</evidence>
<reference evidence="10" key="1">
    <citation type="submission" date="2014-09" db="EMBL/GenBank/DDBJ databases">
        <authorList>
            <person name="Sharma Rahul"/>
            <person name="Thines Marco"/>
        </authorList>
    </citation>
    <scope>NUCLEOTIDE SEQUENCE [LARGE SCALE GENOMIC DNA]</scope>
</reference>
<accession>A0A0P1ACL5</accession>
<dbReference type="GeneID" id="36403791"/>
<feature type="region of interest" description="Disordered" evidence="7">
    <location>
        <begin position="276"/>
        <end position="334"/>
    </location>
</feature>
<keyword evidence="3" id="KW-0677">Repeat</keyword>
<evidence type="ECO:0000256" key="6">
    <source>
        <dbReference type="PROSITE-ProRule" id="PRU00176"/>
    </source>
</evidence>
<dbReference type="Proteomes" id="UP000054928">
    <property type="component" value="Unassembled WGS sequence"/>
</dbReference>
<name>A0A0P1ACL5_PLAHL</name>
<evidence type="ECO:0000256" key="5">
    <source>
        <dbReference type="ARBA" id="ARBA00023242"/>
    </source>
</evidence>
<feature type="region of interest" description="Disordered" evidence="7">
    <location>
        <begin position="176"/>
        <end position="212"/>
    </location>
</feature>
<dbReference type="InterPro" id="IPR000504">
    <property type="entry name" value="RRM_dom"/>
</dbReference>
<feature type="domain" description="RRM" evidence="8">
    <location>
        <begin position="3"/>
        <end position="47"/>
    </location>
</feature>
<keyword evidence="2" id="KW-0507">mRNA processing</keyword>
<evidence type="ECO:0000256" key="7">
    <source>
        <dbReference type="SAM" id="MobiDB-lite"/>
    </source>
</evidence>
<dbReference type="InterPro" id="IPR035979">
    <property type="entry name" value="RBD_domain_sf"/>
</dbReference>
<dbReference type="STRING" id="4781.A0A0P1ACL5"/>
<proteinExistence type="predicted"/>
<dbReference type="EMBL" id="CCYD01000322">
    <property type="protein sequence ID" value="CEG38676.1"/>
    <property type="molecule type" value="Genomic_DNA"/>
</dbReference>
<evidence type="ECO:0000256" key="3">
    <source>
        <dbReference type="ARBA" id="ARBA00022737"/>
    </source>
</evidence>
<protein>
    <submittedName>
        <fullName evidence="9">Serine arginine-rich splicing factor 1-like</fullName>
    </submittedName>
</protein>
<evidence type="ECO:0000259" key="8">
    <source>
        <dbReference type="PROSITE" id="PS50102"/>
    </source>
</evidence>
<evidence type="ECO:0000256" key="1">
    <source>
        <dbReference type="ARBA" id="ARBA00004123"/>
    </source>
</evidence>
<dbReference type="SUPFAM" id="SSF54928">
    <property type="entry name" value="RNA-binding domain, RBD"/>
    <property type="match status" value="3"/>
</dbReference>
<dbReference type="SMART" id="SM00360">
    <property type="entry name" value="RRM"/>
    <property type="match status" value="2"/>
</dbReference>
<dbReference type="GO" id="GO:0005634">
    <property type="term" value="C:nucleus"/>
    <property type="evidence" value="ECO:0007669"/>
    <property type="project" value="UniProtKB-SubCell"/>
</dbReference>
<dbReference type="PANTHER" id="PTHR23003">
    <property type="entry name" value="RNA RECOGNITION MOTIF RRM DOMAIN CONTAINING PROTEIN"/>
    <property type="match status" value="1"/>
</dbReference>
<dbReference type="GO" id="GO:0003729">
    <property type="term" value="F:mRNA binding"/>
    <property type="evidence" value="ECO:0007669"/>
    <property type="project" value="TreeGrafter"/>
</dbReference>
<dbReference type="RefSeq" id="XP_024575045.1">
    <property type="nucleotide sequence ID" value="XM_024724139.1"/>
</dbReference>
<keyword evidence="4 6" id="KW-0694">RNA-binding</keyword>
<evidence type="ECO:0000313" key="10">
    <source>
        <dbReference type="Proteomes" id="UP000054928"/>
    </source>
</evidence>
<keyword evidence="5" id="KW-0539">Nucleus</keyword>
<evidence type="ECO:0000256" key="4">
    <source>
        <dbReference type="ARBA" id="ARBA00022884"/>
    </source>
</evidence>
<comment type="subcellular location">
    <subcellularLocation>
        <location evidence="1">Nucleus</location>
    </subcellularLocation>
</comment>
<dbReference type="InterPro" id="IPR012677">
    <property type="entry name" value="Nucleotide-bd_a/b_plait_sf"/>
</dbReference>
<keyword evidence="10" id="KW-1185">Reference proteome</keyword>
<sequence length="334" mass="37791">MGTRVYVGGLPRDATSREIQDGFSRYGHVSNIWVARNPPGFAFVAWQWQRLYVLYVCIHVLLKRCNWIAVAKSSMGRQLSRLVELVYATFHLHSSKLPLSYRLKASIIECERVRGSGECHLCSTCHHAAFRLASRGAFTPVSRFKDFEDPRDADDAIRSMDGRDFLGGRIRVELARGGSRRDGPGRRGDDDRFSRGGGDRFERGRNPPQRTDYRVRVTDLPRDVDWRNVKDFLRTGGEVTYCNIETDGSAIAEFQTKDDMEDAIKKLDDTEFRGSYVRVAPEGDSSRNSRSPDRGRSPGRRSRSRSPAARKESPRRSRSRSASPATALSPKNSE</sequence>
<dbReference type="GO" id="GO:0005737">
    <property type="term" value="C:cytoplasm"/>
    <property type="evidence" value="ECO:0007669"/>
    <property type="project" value="TreeGrafter"/>
</dbReference>
<dbReference type="PANTHER" id="PTHR23003:SF62">
    <property type="entry name" value="SERINE_ARGININE (SR)-TYPE SHUTTLING MRNA BINDING PROTEIN NPL3"/>
    <property type="match status" value="1"/>
</dbReference>
<dbReference type="AlphaFoldDB" id="A0A0P1ACL5"/>
<evidence type="ECO:0000256" key="2">
    <source>
        <dbReference type="ARBA" id="ARBA00022664"/>
    </source>
</evidence>
<dbReference type="GO" id="GO:0006397">
    <property type="term" value="P:mRNA processing"/>
    <property type="evidence" value="ECO:0007669"/>
    <property type="project" value="UniProtKB-KW"/>
</dbReference>
<dbReference type="OMA" id="HEMNGNK"/>
<dbReference type="InterPro" id="IPR050374">
    <property type="entry name" value="RRT5_SRSF_SR"/>
</dbReference>
<organism evidence="9 10">
    <name type="scientific">Plasmopara halstedii</name>
    <name type="common">Downy mildew of sunflower</name>
    <dbReference type="NCBI Taxonomy" id="4781"/>
    <lineage>
        <taxon>Eukaryota</taxon>
        <taxon>Sar</taxon>
        <taxon>Stramenopiles</taxon>
        <taxon>Oomycota</taxon>
        <taxon>Peronosporomycetes</taxon>
        <taxon>Peronosporales</taxon>
        <taxon>Peronosporaceae</taxon>
        <taxon>Plasmopara</taxon>
    </lineage>
</organism>
<dbReference type="PROSITE" id="PS50102">
    <property type="entry name" value="RRM"/>
    <property type="match status" value="2"/>
</dbReference>
<feature type="compositionally biased region" description="Basic and acidic residues" evidence="7">
    <location>
        <begin position="284"/>
        <end position="296"/>
    </location>
</feature>
<dbReference type="CDD" id="cd12339">
    <property type="entry name" value="RRM2_SRSF1_4_like"/>
    <property type="match status" value="1"/>
</dbReference>
<dbReference type="Pfam" id="PF00076">
    <property type="entry name" value="RRM_1"/>
    <property type="match status" value="2"/>
</dbReference>
<dbReference type="OrthoDB" id="5970at2759"/>
<feature type="domain" description="RRM" evidence="8">
    <location>
        <begin position="213"/>
        <end position="284"/>
    </location>
</feature>